<dbReference type="eggNOG" id="ENOG502SKYX">
    <property type="taxonomic scope" value="Eukaryota"/>
</dbReference>
<evidence type="ECO:0000259" key="1">
    <source>
        <dbReference type="PROSITE" id="PS52045"/>
    </source>
</evidence>
<dbReference type="InterPro" id="IPR025521">
    <property type="entry name" value="Neprosin_propep"/>
</dbReference>
<dbReference type="Pfam" id="PF14365">
    <property type="entry name" value="Neprosin_AP"/>
    <property type="match status" value="1"/>
</dbReference>
<evidence type="ECO:0000313" key="2">
    <source>
        <dbReference type="EMBL" id="ESW13815.1"/>
    </source>
</evidence>
<organism evidence="2 3">
    <name type="scientific">Phaseolus vulgaris</name>
    <name type="common">Kidney bean</name>
    <name type="synonym">French bean</name>
    <dbReference type="NCBI Taxonomy" id="3885"/>
    <lineage>
        <taxon>Eukaryota</taxon>
        <taxon>Viridiplantae</taxon>
        <taxon>Streptophyta</taxon>
        <taxon>Embryophyta</taxon>
        <taxon>Tracheophyta</taxon>
        <taxon>Spermatophyta</taxon>
        <taxon>Magnoliopsida</taxon>
        <taxon>eudicotyledons</taxon>
        <taxon>Gunneridae</taxon>
        <taxon>Pentapetalae</taxon>
        <taxon>rosids</taxon>
        <taxon>fabids</taxon>
        <taxon>Fabales</taxon>
        <taxon>Fabaceae</taxon>
        <taxon>Papilionoideae</taxon>
        <taxon>50 kb inversion clade</taxon>
        <taxon>NPAAA clade</taxon>
        <taxon>indigoferoid/millettioid clade</taxon>
        <taxon>Phaseoleae</taxon>
        <taxon>Phaseolus</taxon>
    </lineage>
</organism>
<sequence>MAINNGALAEMKFPVSYLETLPKWLIYGIENVLKEDLELERQLKLINKSPIKTINTEYGNVVDCIDINKQPAFDHPLLQNHKLHFKIINSRTRVKNLSNGPIFGLRKDQCPKGTVPIPRTTKEDLIREKKLLNSSIFLRDIPGVHLAEVALSSKFGPYYSVSGTNSVYNPTVTKGQMSLSHIWVQNGPIDTNNKISIGWHDPLTKNWWIGGDGYYMGYFPSKLFSNMGSADKVGLGGRTLTPRGSPSPPMGSGHFPDKNFFHASFYRYIFVENATRRNYGPEKYQIENYFDKPNCFRVNYYGNLQRDLGYSLQFGGPGGNCDN</sequence>
<feature type="domain" description="Neprosin PEP catalytic" evidence="1">
    <location>
        <begin position="78"/>
        <end position="322"/>
    </location>
</feature>
<keyword evidence="3" id="KW-1185">Reference proteome</keyword>
<dbReference type="PANTHER" id="PTHR31589:SF223">
    <property type="entry name" value="PROTEIN, PUTATIVE (DUF239)-RELATED"/>
    <property type="match status" value="1"/>
</dbReference>
<evidence type="ECO:0000313" key="3">
    <source>
        <dbReference type="Proteomes" id="UP000000226"/>
    </source>
</evidence>
<dbReference type="Proteomes" id="UP000000226">
    <property type="component" value="Chromosome 8"/>
</dbReference>
<dbReference type="PANTHER" id="PTHR31589">
    <property type="entry name" value="PROTEIN, PUTATIVE (DUF239)-RELATED-RELATED"/>
    <property type="match status" value="1"/>
</dbReference>
<accession>V7B8B5</accession>
<protein>
    <recommendedName>
        <fullName evidence="1">Neprosin PEP catalytic domain-containing protein</fullName>
    </recommendedName>
</protein>
<dbReference type="STRING" id="3885.V7B8B5"/>
<dbReference type="InterPro" id="IPR053168">
    <property type="entry name" value="Glutamic_endopeptidase"/>
</dbReference>
<dbReference type="AlphaFoldDB" id="V7B8B5"/>
<proteinExistence type="predicted"/>
<name>V7B8B5_PHAVU</name>
<dbReference type="PROSITE" id="PS52045">
    <property type="entry name" value="NEPROSIN_PEP_CD"/>
    <property type="match status" value="1"/>
</dbReference>
<dbReference type="EMBL" id="CM002295">
    <property type="protein sequence ID" value="ESW13815.1"/>
    <property type="molecule type" value="Genomic_DNA"/>
</dbReference>
<dbReference type="Pfam" id="PF03080">
    <property type="entry name" value="Neprosin"/>
    <property type="match status" value="1"/>
</dbReference>
<dbReference type="Gramene" id="ESW13815">
    <property type="protein sequence ID" value="ESW13815"/>
    <property type="gene ID" value="PHAVU_008G228500g"/>
</dbReference>
<dbReference type="SMR" id="V7B8B5"/>
<dbReference type="OrthoDB" id="1858978at2759"/>
<dbReference type="InterPro" id="IPR004314">
    <property type="entry name" value="Neprosin"/>
</dbReference>
<dbReference type="OMA" id="GRTIDCI"/>
<gene>
    <name evidence="2" type="ORF">PHAVU_008G228500g</name>
</gene>
<reference evidence="3" key="1">
    <citation type="journal article" date="2014" name="Nat. Genet.">
        <title>A reference genome for common bean and genome-wide analysis of dual domestications.</title>
        <authorList>
            <person name="Schmutz J."/>
            <person name="McClean P.E."/>
            <person name="Mamidi S."/>
            <person name="Wu G.A."/>
            <person name="Cannon S.B."/>
            <person name="Grimwood J."/>
            <person name="Jenkins J."/>
            <person name="Shu S."/>
            <person name="Song Q."/>
            <person name="Chavarro C."/>
            <person name="Torres-Torres M."/>
            <person name="Geffroy V."/>
            <person name="Moghaddam S.M."/>
            <person name="Gao D."/>
            <person name="Abernathy B."/>
            <person name="Barry K."/>
            <person name="Blair M."/>
            <person name="Brick M.A."/>
            <person name="Chovatia M."/>
            <person name="Gepts P."/>
            <person name="Goodstein D.M."/>
            <person name="Gonzales M."/>
            <person name="Hellsten U."/>
            <person name="Hyten D.L."/>
            <person name="Jia G."/>
            <person name="Kelly J.D."/>
            <person name="Kudrna D."/>
            <person name="Lee R."/>
            <person name="Richard M.M."/>
            <person name="Miklas P.N."/>
            <person name="Osorno J.M."/>
            <person name="Rodrigues J."/>
            <person name="Thareau V."/>
            <person name="Urrea C.A."/>
            <person name="Wang M."/>
            <person name="Yu Y."/>
            <person name="Zhang M."/>
            <person name="Wing R.A."/>
            <person name="Cregan P.B."/>
            <person name="Rokhsar D.S."/>
            <person name="Jackson S.A."/>
        </authorList>
    </citation>
    <scope>NUCLEOTIDE SEQUENCE [LARGE SCALE GENOMIC DNA]</scope>
    <source>
        <strain evidence="3">cv. G19833</strain>
    </source>
</reference>